<dbReference type="PANTHER" id="PTHR33797:SF2">
    <property type="entry name" value="ORGANIC HYDROPEROXIDE RESISTANCE PROTEIN-LIKE"/>
    <property type="match status" value="1"/>
</dbReference>
<dbReference type="Proteomes" id="UP000050421">
    <property type="component" value="Unassembled WGS sequence"/>
</dbReference>
<dbReference type="InterPro" id="IPR015946">
    <property type="entry name" value="KH_dom-like_a/b"/>
</dbReference>
<dbReference type="EMBL" id="LJXT01000056">
    <property type="protein sequence ID" value="KPQ15069.1"/>
    <property type="molecule type" value="Genomic_DNA"/>
</dbReference>
<dbReference type="Gene3D" id="3.30.300.20">
    <property type="match status" value="1"/>
</dbReference>
<dbReference type="PANTHER" id="PTHR33797">
    <property type="entry name" value="ORGANIC HYDROPEROXIDE RESISTANCE PROTEIN-LIKE"/>
    <property type="match status" value="1"/>
</dbReference>
<reference evidence="2 3" key="1">
    <citation type="submission" date="2015-09" db="EMBL/GenBank/DDBJ databases">
        <title>Identification and resolution of microdiversity through metagenomic sequencing of parallel consortia.</title>
        <authorList>
            <person name="Nelson W.C."/>
            <person name="Romine M.F."/>
            <person name="Lindemann S.R."/>
        </authorList>
    </citation>
    <scope>NUCLEOTIDE SEQUENCE [LARGE SCALE GENOMIC DNA]</scope>
    <source>
        <strain evidence="2">HL-49</strain>
    </source>
</reference>
<dbReference type="InterPro" id="IPR019953">
    <property type="entry name" value="OHR"/>
</dbReference>
<organism evidence="2 3">
    <name type="scientific">Algoriphagus marincola HL-49</name>
    <dbReference type="NCBI Taxonomy" id="1305737"/>
    <lineage>
        <taxon>Bacteria</taxon>
        <taxon>Pseudomonadati</taxon>
        <taxon>Bacteroidota</taxon>
        <taxon>Cytophagia</taxon>
        <taxon>Cytophagales</taxon>
        <taxon>Cyclobacteriaceae</taxon>
        <taxon>Algoriphagus</taxon>
    </lineage>
</organism>
<gene>
    <name evidence="2" type="ORF">HLUCCX10_09760</name>
</gene>
<dbReference type="InterPro" id="IPR003718">
    <property type="entry name" value="OsmC/Ohr_fam"/>
</dbReference>
<accession>A0A0P7Y9D3</accession>
<evidence type="ECO:0000256" key="1">
    <source>
        <dbReference type="ARBA" id="ARBA00007378"/>
    </source>
</evidence>
<dbReference type="GO" id="GO:0006979">
    <property type="term" value="P:response to oxidative stress"/>
    <property type="evidence" value="ECO:0007669"/>
    <property type="project" value="InterPro"/>
</dbReference>
<dbReference type="AlphaFoldDB" id="A0A0P7Y9D3"/>
<dbReference type="STRING" id="1305737.GCA_000526355_02738"/>
<dbReference type="SUPFAM" id="SSF82784">
    <property type="entry name" value="OsmC-like"/>
    <property type="match status" value="1"/>
</dbReference>
<comment type="similarity">
    <text evidence="1">Belongs to the OsmC/Ohr family.</text>
</comment>
<comment type="caution">
    <text evidence="2">The sequence shown here is derived from an EMBL/GenBank/DDBJ whole genome shotgun (WGS) entry which is preliminary data.</text>
</comment>
<dbReference type="InterPro" id="IPR036102">
    <property type="entry name" value="OsmC/Ohrsf"/>
</dbReference>
<evidence type="ECO:0000313" key="2">
    <source>
        <dbReference type="EMBL" id="KPQ15069.1"/>
    </source>
</evidence>
<dbReference type="OrthoDB" id="9797508at2"/>
<name>A0A0P7Y9D3_9BACT</name>
<dbReference type="PATRIC" id="fig|1305737.6.peg.2572"/>
<protein>
    <submittedName>
        <fullName evidence="2">Ohr family peroxiredoxin</fullName>
    </submittedName>
</protein>
<dbReference type="Pfam" id="PF02566">
    <property type="entry name" value="OsmC"/>
    <property type="match status" value="1"/>
</dbReference>
<dbReference type="NCBIfam" id="TIGR03561">
    <property type="entry name" value="organ_hyd_perox"/>
    <property type="match status" value="1"/>
</dbReference>
<proteinExistence type="inferred from homology"/>
<dbReference type="eggNOG" id="COG1764">
    <property type="taxonomic scope" value="Bacteria"/>
</dbReference>
<evidence type="ECO:0000313" key="3">
    <source>
        <dbReference type="Proteomes" id="UP000050421"/>
    </source>
</evidence>
<dbReference type="Gene3D" id="2.20.25.10">
    <property type="match status" value="1"/>
</dbReference>
<sequence>MEKLNIDYTAVAINTGGRKGHVRTDDGKLDFDISMPKEIGGDGEKTNPEQFFAAAYASCFGGALGAVAGNTSLRDSEIKAKVHLGNYGPGSFGLAVDIEVKIPHASSLEEAQKLVEAAHQVCPYSKATRGNIEVNVKAVE</sequence>